<gene>
    <name evidence="3" type="ORF">FHX64_001314</name>
</gene>
<dbReference type="Pfam" id="PF13584">
    <property type="entry name" value="BatD"/>
    <property type="match status" value="3"/>
</dbReference>
<keyword evidence="2" id="KW-0472">Membrane</keyword>
<keyword evidence="2" id="KW-0812">Transmembrane</keyword>
<dbReference type="PANTHER" id="PTHR40940:SF2">
    <property type="entry name" value="BATD"/>
    <property type="match status" value="1"/>
</dbReference>
<evidence type="ECO:0000256" key="2">
    <source>
        <dbReference type="SAM" id="Phobius"/>
    </source>
</evidence>
<proteinExistence type="predicted"/>
<reference evidence="3 4" key="1">
    <citation type="submission" date="2020-08" db="EMBL/GenBank/DDBJ databases">
        <title>Genomic Encyclopedia of Type Strains, Phase IV (KMG-IV): sequencing the most valuable type-strain genomes for metagenomic binning, comparative biology and taxonomic classification.</title>
        <authorList>
            <person name="Goeker M."/>
        </authorList>
    </citation>
    <scope>NUCLEOTIDE SEQUENCE [LARGE SCALE GENOMIC DNA]</scope>
    <source>
        <strain evidence="3 4">DSM 27471</strain>
    </source>
</reference>
<comment type="caution">
    <text evidence="3">The sequence shown here is derived from an EMBL/GenBank/DDBJ whole genome shotgun (WGS) entry which is preliminary data.</text>
</comment>
<evidence type="ECO:0000313" key="3">
    <source>
        <dbReference type="EMBL" id="MBB3187151.1"/>
    </source>
</evidence>
<evidence type="ECO:0000256" key="1">
    <source>
        <dbReference type="SAM" id="MobiDB-lite"/>
    </source>
</evidence>
<dbReference type="InterPro" id="IPR025738">
    <property type="entry name" value="BatD"/>
</dbReference>
<sequence>MRKVGLIAIAIFMTISGGYLHAGNIVFQAKAPSSVVMGSAFQLVYSINTLADPNELRTPPISGFDVVAGPFTTRSEQSINGVYSSSMTFTLMLMPKKVGTYSIGPGSITVNKQRYMSNGLSIRVLPPDKNAPRQSGGGGFSSEGGTSFQSASNQDVFMRAIVSKTKVYEQEAFLVTYKLYSIPDIVGFEDVKFPDFKNFVMQQIDLSNDRQTQLEHYNGRNYTTAVIYQVLLFPQRSGVITIDPASCTAIIRLRNHARVRSIFDDFFDTYQDVKKVLVAPSIRIDVAPLPSQGKPATFSGAVGNFQLSSNLSKTIVKTNDAVTLEVTVSGTGNLKLINNLPVTFPQSFDTYEPKVDNNYRTTSTGITGTKTIDYLAIPRQAGDYTIAPVSFSYFDVATHSYKTLSTPAYKIHVDQGPVSNNSVVNNMTQKENVKLLNQDIRYIDTNNFRISRRQSFLIQSNLFLLAYLIVLLVVIGLFFIFRKQARDNANIALTRTKKANKMALRRMKLASIYLKQNNKEQFYEEVLKAIWGYMSDKLNIPTADLTKQAMETGLLNRKIDVTLIQRLMELLHTCEFAQYAPSQSVQAMDKIFDEAVAVIEALEGSIK</sequence>
<protein>
    <recommendedName>
        <fullName evidence="5">Oxygen tolerance</fullName>
    </recommendedName>
</protein>
<keyword evidence="2" id="KW-1133">Transmembrane helix</keyword>
<dbReference type="PANTHER" id="PTHR40940">
    <property type="entry name" value="PROTEIN BATD-RELATED"/>
    <property type="match status" value="1"/>
</dbReference>
<organism evidence="3 4">
    <name type="scientific">Microbacter margulisiae</name>
    <dbReference type="NCBI Taxonomy" id="1350067"/>
    <lineage>
        <taxon>Bacteria</taxon>
        <taxon>Pseudomonadati</taxon>
        <taxon>Bacteroidota</taxon>
        <taxon>Bacteroidia</taxon>
        <taxon>Bacteroidales</taxon>
        <taxon>Porphyromonadaceae</taxon>
        <taxon>Microbacter</taxon>
    </lineage>
</organism>
<name>A0A7W5DQI6_9PORP</name>
<keyword evidence="4" id="KW-1185">Reference proteome</keyword>
<dbReference type="RefSeq" id="WP_183412952.1">
    <property type="nucleotide sequence ID" value="NZ_JACHYB010000001.1"/>
</dbReference>
<evidence type="ECO:0000313" key="4">
    <source>
        <dbReference type="Proteomes" id="UP000544222"/>
    </source>
</evidence>
<dbReference type="EMBL" id="JACHYB010000001">
    <property type="protein sequence ID" value="MBB3187151.1"/>
    <property type="molecule type" value="Genomic_DNA"/>
</dbReference>
<evidence type="ECO:0008006" key="5">
    <source>
        <dbReference type="Google" id="ProtNLM"/>
    </source>
</evidence>
<accession>A0A7W5DQI6</accession>
<feature type="transmembrane region" description="Helical" evidence="2">
    <location>
        <begin position="462"/>
        <end position="481"/>
    </location>
</feature>
<feature type="region of interest" description="Disordered" evidence="1">
    <location>
        <begin position="126"/>
        <end position="149"/>
    </location>
</feature>
<dbReference type="Proteomes" id="UP000544222">
    <property type="component" value="Unassembled WGS sequence"/>
</dbReference>
<dbReference type="AlphaFoldDB" id="A0A7W5DQI6"/>